<evidence type="ECO:0000313" key="4">
    <source>
        <dbReference type="WBParaSite" id="BTMF_0000451501-mRNA-1"/>
    </source>
</evidence>
<dbReference type="AlphaFoldDB" id="A0A0R3QDS9"/>
<gene>
    <name evidence="2" type="ORF">BTMF_LOCUS3811</name>
</gene>
<sequence>MLNPGIFSCIEWYDSYNAQLLIVLEGIRYCWYARLLQKVKTGSMKFGSSDGKISMRMSHRGPSMSSISRPIRRSRRNVNIATTSTMHPDDMISMDSSGGDTSPPTEAENLPHSFEGTFKQLVSS</sequence>
<reference evidence="4" key="1">
    <citation type="submission" date="2017-02" db="UniProtKB">
        <authorList>
            <consortium name="WormBaseParasite"/>
        </authorList>
    </citation>
    <scope>IDENTIFICATION</scope>
</reference>
<name>A0A0R3QDS9_9BILA</name>
<reference evidence="2 3" key="2">
    <citation type="submission" date="2018-11" db="EMBL/GenBank/DDBJ databases">
        <authorList>
            <consortium name="Pathogen Informatics"/>
        </authorList>
    </citation>
    <scope>NUCLEOTIDE SEQUENCE [LARGE SCALE GENOMIC DNA]</scope>
</reference>
<evidence type="ECO:0000256" key="1">
    <source>
        <dbReference type="SAM" id="MobiDB-lite"/>
    </source>
</evidence>
<protein>
    <submittedName>
        <fullName evidence="4">Bestrophin homolog</fullName>
    </submittedName>
</protein>
<dbReference type="Proteomes" id="UP000280834">
    <property type="component" value="Unassembled WGS sequence"/>
</dbReference>
<dbReference type="WBParaSite" id="BTMF_0000451501-mRNA-1">
    <property type="protein sequence ID" value="BTMF_0000451501-mRNA-1"/>
    <property type="gene ID" value="BTMF_0000451501"/>
</dbReference>
<feature type="compositionally biased region" description="Low complexity" evidence="1">
    <location>
        <begin position="91"/>
        <end position="102"/>
    </location>
</feature>
<feature type="compositionally biased region" description="Polar residues" evidence="1">
    <location>
        <begin position="77"/>
        <end position="86"/>
    </location>
</feature>
<proteinExistence type="predicted"/>
<dbReference type="STRING" id="42155.A0A0R3QDS9"/>
<dbReference type="EMBL" id="UZAG01003572">
    <property type="protein sequence ID" value="VDO15546.1"/>
    <property type="molecule type" value="Genomic_DNA"/>
</dbReference>
<organism evidence="4">
    <name type="scientific">Brugia timori</name>
    <dbReference type="NCBI Taxonomy" id="42155"/>
    <lineage>
        <taxon>Eukaryota</taxon>
        <taxon>Metazoa</taxon>
        <taxon>Ecdysozoa</taxon>
        <taxon>Nematoda</taxon>
        <taxon>Chromadorea</taxon>
        <taxon>Rhabditida</taxon>
        <taxon>Spirurina</taxon>
        <taxon>Spiruromorpha</taxon>
        <taxon>Filarioidea</taxon>
        <taxon>Onchocercidae</taxon>
        <taxon>Brugia</taxon>
    </lineage>
</organism>
<evidence type="ECO:0000313" key="3">
    <source>
        <dbReference type="Proteomes" id="UP000280834"/>
    </source>
</evidence>
<feature type="region of interest" description="Disordered" evidence="1">
    <location>
        <begin position="47"/>
        <end position="124"/>
    </location>
</feature>
<evidence type="ECO:0000313" key="2">
    <source>
        <dbReference type="EMBL" id="VDO15546.1"/>
    </source>
</evidence>
<keyword evidence="3" id="KW-1185">Reference proteome</keyword>
<accession>A0A0R3QDS9</accession>